<comment type="caution">
    <text evidence="1">The sequence shown here is derived from an EMBL/GenBank/DDBJ whole genome shotgun (WGS) entry which is preliminary data.</text>
</comment>
<gene>
    <name evidence="1" type="ORF">J2Z66_004092</name>
</gene>
<proteinExistence type="predicted"/>
<name>A0ABS4IY19_9BACL</name>
<dbReference type="RefSeq" id="WP_209973521.1">
    <property type="nucleotide sequence ID" value="NZ_JAGGLB010000013.1"/>
</dbReference>
<dbReference type="EMBL" id="JAGGLB010000013">
    <property type="protein sequence ID" value="MBP1992484.1"/>
    <property type="molecule type" value="Genomic_DNA"/>
</dbReference>
<dbReference type="Proteomes" id="UP001519287">
    <property type="component" value="Unassembled WGS sequence"/>
</dbReference>
<sequence length="165" mass="18824">MKQQSVWFRDNFFSSGTTEIWDQEEQVVGQLDLMSMFNSGIQVKDAQGHVEVIGKFRLFSNKWIVMSGNGTEIGLLSARLAFLSKKYEYESYRHGLFEIRSEAFSNEYEIQDSRGQAAASFTKVSGFGVARAYRLHNHTNVPTEEWIAVVMGVHAIQKRRRSSSS</sequence>
<protein>
    <submittedName>
        <fullName evidence="1">Uncharacterized protein YxjI</fullName>
    </submittedName>
</protein>
<keyword evidence="2" id="KW-1185">Reference proteome</keyword>
<organism evidence="1 2">
    <name type="scientific">Paenibacillus eucommiae</name>
    <dbReference type="NCBI Taxonomy" id="1355755"/>
    <lineage>
        <taxon>Bacteria</taxon>
        <taxon>Bacillati</taxon>
        <taxon>Bacillota</taxon>
        <taxon>Bacilli</taxon>
        <taxon>Bacillales</taxon>
        <taxon>Paenibacillaceae</taxon>
        <taxon>Paenibacillus</taxon>
    </lineage>
</organism>
<evidence type="ECO:0000313" key="2">
    <source>
        <dbReference type="Proteomes" id="UP001519287"/>
    </source>
</evidence>
<evidence type="ECO:0000313" key="1">
    <source>
        <dbReference type="EMBL" id="MBP1992484.1"/>
    </source>
</evidence>
<accession>A0ABS4IY19</accession>
<reference evidence="1 2" key="1">
    <citation type="submission" date="2021-03" db="EMBL/GenBank/DDBJ databases">
        <title>Genomic Encyclopedia of Type Strains, Phase IV (KMG-IV): sequencing the most valuable type-strain genomes for metagenomic binning, comparative biology and taxonomic classification.</title>
        <authorList>
            <person name="Goeker M."/>
        </authorList>
    </citation>
    <scope>NUCLEOTIDE SEQUENCE [LARGE SCALE GENOMIC DNA]</scope>
    <source>
        <strain evidence="1 2">DSM 26048</strain>
    </source>
</reference>